<dbReference type="NCBIfam" id="NF009967">
    <property type="entry name" value="PRK13430.1"/>
    <property type="match status" value="1"/>
</dbReference>
<keyword evidence="3" id="KW-0375">Hydrogen ion transport</keyword>
<protein>
    <submittedName>
        <fullName evidence="7">Unannotated protein</fullName>
    </submittedName>
</protein>
<evidence type="ECO:0000256" key="5">
    <source>
        <dbReference type="ARBA" id="ARBA00023136"/>
    </source>
</evidence>
<keyword evidence="6" id="KW-0066">ATP synthesis</keyword>
<reference evidence="7" key="1">
    <citation type="submission" date="2020-05" db="EMBL/GenBank/DDBJ databases">
        <authorList>
            <person name="Chiriac C."/>
            <person name="Salcher M."/>
            <person name="Ghai R."/>
            <person name="Kavagutti S V."/>
        </authorList>
    </citation>
    <scope>NUCLEOTIDE SEQUENCE</scope>
</reference>
<dbReference type="EMBL" id="CAEZWX010000024">
    <property type="protein sequence ID" value="CAB4666007.1"/>
    <property type="molecule type" value="Genomic_DNA"/>
</dbReference>
<comment type="subcellular location">
    <subcellularLocation>
        <location evidence="1">Membrane</location>
    </subcellularLocation>
</comment>
<evidence type="ECO:0000313" key="7">
    <source>
        <dbReference type="EMBL" id="CAB4666007.1"/>
    </source>
</evidence>
<keyword evidence="4" id="KW-0406">Ion transport</keyword>
<keyword evidence="5" id="KW-0472">Membrane</keyword>
<accession>A0A6J6LVT4</accession>
<name>A0A6J6LVT4_9ZZZZ</name>
<evidence type="ECO:0000256" key="3">
    <source>
        <dbReference type="ARBA" id="ARBA00022781"/>
    </source>
</evidence>
<dbReference type="HAMAP" id="MF_01416">
    <property type="entry name" value="ATP_synth_delta_bact"/>
    <property type="match status" value="1"/>
</dbReference>
<dbReference type="NCBIfam" id="TIGR01145">
    <property type="entry name" value="ATP_synt_delta"/>
    <property type="match status" value="1"/>
</dbReference>
<dbReference type="InterPro" id="IPR000711">
    <property type="entry name" value="ATPase_OSCP/dsu"/>
</dbReference>
<dbReference type="SUPFAM" id="SSF47928">
    <property type="entry name" value="N-terminal domain of the delta subunit of the F1F0-ATP synthase"/>
    <property type="match status" value="1"/>
</dbReference>
<dbReference type="GO" id="GO:0046933">
    <property type="term" value="F:proton-transporting ATP synthase activity, rotational mechanism"/>
    <property type="evidence" value="ECO:0007669"/>
    <property type="project" value="InterPro"/>
</dbReference>
<evidence type="ECO:0000256" key="6">
    <source>
        <dbReference type="ARBA" id="ARBA00023310"/>
    </source>
</evidence>
<dbReference type="Gene3D" id="1.10.520.20">
    <property type="entry name" value="N-terminal domain of the delta subunit of the F1F0-ATP synthase"/>
    <property type="match status" value="1"/>
</dbReference>
<gene>
    <name evidence="7" type="ORF">UFOPK2328_00297</name>
</gene>
<dbReference type="GO" id="GO:0016020">
    <property type="term" value="C:membrane"/>
    <property type="evidence" value="ECO:0007669"/>
    <property type="project" value="UniProtKB-SubCell"/>
</dbReference>
<evidence type="ECO:0000256" key="2">
    <source>
        <dbReference type="ARBA" id="ARBA00022448"/>
    </source>
</evidence>
<evidence type="ECO:0000256" key="1">
    <source>
        <dbReference type="ARBA" id="ARBA00004370"/>
    </source>
</evidence>
<organism evidence="7">
    <name type="scientific">freshwater metagenome</name>
    <dbReference type="NCBI Taxonomy" id="449393"/>
    <lineage>
        <taxon>unclassified sequences</taxon>
        <taxon>metagenomes</taxon>
        <taxon>ecological metagenomes</taxon>
    </lineage>
</organism>
<keyword evidence="2" id="KW-0813">Transport</keyword>
<dbReference type="Pfam" id="PF00213">
    <property type="entry name" value="OSCP"/>
    <property type="match status" value="2"/>
</dbReference>
<proteinExistence type="inferred from homology"/>
<dbReference type="InterPro" id="IPR026015">
    <property type="entry name" value="ATP_synth_OSCP/delta_N_sf"/>
</dbReference>
<sequence>MSSSTRQAVAAAKEIITPLLSDADLKFAEELFAIGSAVSDSKQLRNILSDPSAEIAGKKAALAAVFGKSVSSKSVDFVAKLVDLRWSSGSDLVRALEQLAVHSVAAIAAKSNKLEALEAELFEFRQVVDSDQELQIALASRQATSDQKIALVNALLASKFGPEAGLLIRFAVVGSTKRRLAVVLEQFGKMLAAYAQRLVANVTVASPLSAQQVAALESALTKSHGHALRLNIEVDPAILGGVKVQIAGEILDGSVANRLKQARMMLA</sequence>
<evidence type="ECO:0000256" key="4">
    <source>
        <dbReference type="ARBA" id="ARBA00023065"/>
    </source>
</evidence>
<dbReference type="AlphaFoldDB" id="A0A6J6LVT4"/>
<dbReference type="PANTHER" id="PTHR11910">
    <property type="entry name" value="ATP SYNTHASE DELTA CHAIN"/>
    <property type="match status" value="1"/>
</dbReference>